<dbReference type="InterPro" id="IPR050204">
    <property type="entry name" value="AraC_XylS_family_regulators"/>
</dbReference>
<dbReference type="Pfam" id="PF12833">
    <property type="entry name" value="HTH_18"/>
    <property type="match status" value="1"/>
</dbReference>
<dbReference type="InterPro" id="IPR018060">
    <property type="entry name" value="HTH_AraC"/>
</dbReference>
<evidence type="ECO:0000256" key="1">
    <source>
        <dbReference type="ARBA" id="ARBA00023015"/>
    </source>
</evidence>
<keyword evidence="6" id="KW-1185">Reference proteome</keyword>
<gene>
    <name evidence="5" type="ORF">SYYSPA8_13745</name>
</gene>
<dbReference type="EMBL" id="BSBI01000005">
    <property type="protein sequence ID" value="GLF95368.1"/>
    <property type="molecule type" value="Genomic_DNA"/>
</dbReference>
<dbReference type="PROSITE" id="PS01124">
    <property type="entry name" value="HTH_ARAC_FAMILY_2"/>
    <property type="match status" value="1"/>
</dbReference>
<dbReference type="InterPro" id="IPR035418">
    <property type="entry name" value="AraC-bd_2"/>
</dbReference>
<keyword evidence="2" id="KW-0238">DNA-binding</keyword>
<dbReference type="SUPFAM" id="SSF46689">
    <property type="entry name" value="Homeodomain-like"/>
    <property type="match status" value="1"/>
</dbReference>
<keyword evidence="1" id="KW-0805">Transcription regulation</keyword>
<dbReference type="PANTHER" id="PTHR46796">
    <property type="entry name" value="HTH-TYPE TRANSCRIPTIONAL ACTIVATOR RHAS-RELATED"/>
    <property type="match status" value="1"/>
</dbReference>
<dbReference type="InterPro" id="IPR020449">
    <property type="entry name" value="Tscrpt_reg_AraC-type_HTH"/>
</dbReference>
<dbReference type="PRINTS" id="PR00032">
    <property type="entry name" value="HTHARAC"/>
</dbReference>
<keyword evidence="3" id="KW-0804">Transcription</keyword>
<evidence type="ECO:0000313" key="6">
    <source>
        <dbReference type="Proteomes" id="UP001291653"/>
    </source>
</evidence>
<organism evidence="5 6">
    <name type="scientific">Streptomyces yaizuensis</name>
    <dbReference type="NCBI Taxonomy" id="2989713"/>
    <lineage>
        <taxon>Bacteria</taxon>
        <taxon>Bacillati</taxon>
        <taxon>Actinomycetota</taxon>
        <taxon>Actinomycetes</taxon>
        <taxon>Kitasatosporales</taxon>
        <taxon>Streptomycetaceae</taxon>
        <taxon>Streptomyces</taxon>
    </lineage>
</organism>
<dbReference type="InterPro" id="IPR009057">
    <property type="entry name" value="Homeodomain-like_sf"/>
</dbReference>
<protein>
    <submittedName>
        <fullName evidence="5">Helix-turn-helix domain-containing protein</fullName>
    </submittedName>
</protein>
<evidence type="ECO:0000256" key="2">
    <source>
        <dbReference type="ARBA" id="ARBA00023125"/>
    </source>
</evidence>
<dbReference type="RefSeq" id="WP_323447435.1">
    <property type="nucleotide sequence ID" value="NZ_BSBI01000005.1"/>
</dbReference>
<feature type="domain" description="HTH araC/xylS-type" evidence="4">
    <location>
        <begin position="180"/>
        <end position="281"/>
    </location>
</feature>
<evidence type="ECO:0000259" key="4">
    <source>
        <dbReference type="PROSITE" id="PS01124"/>
    </source>
</evidence>
<dbReference type="Proteomes" id="UP001291653">
    <property type="component" value="Unassembled WGS sequence"/>
</dbReference>
<dbReference type="Gene3D" id="1.10.10.60">
    <property type="entry name" value="Homeodomain-like"/>
    <property type="match status" value="1"/>
</dbReference>
<dbReference type="Pfam" id="PF14525">
    <property type="entry name" value="AraC_binding_2"/>
    <property type="match status" value="1"/>
</dbReference>
<reference evidence="5 6" key="1">
    <citation type="submission" date="2022-10" db="EMBL/GenBank/DDBJ databases">
        <title>Draft genome sequence of Streptomyces sp. YSPA8.</title>
        <authorList>
            <person name="Moriuchi R."/>
            <person name="Dohra H."/>
            <person name="Yamamura H."/>
            <person name="Kodani S."/>
        </authorList>
    </citation>
    <scope>NUCLEOTIDE SEQUENCE [LARGE SCALE GENOMIC DNA]</scope>
    <source>
        <strain evidence="5 6">YSPA8</strain>
    </source>
</reference>
<dbReference type="SMART" id="SM00342">
    <property type="entry name" value="HTH_ARAC"/>
    <property type="match status" value="1"/>
</dbReference>
<comment type="caution">
    <text evidence="5">The sequence shown here is derived from an EMBL/GenBank/DDBJ whole genome shotgun (WGS) entry which is preliminary data.</text>
</comment>
<accession>A0ABQ5NYC7</accession>
<sequence length="291" mass="31364">MPLGLHLVVSEAAPAALPRTAGPVGGIPAHLAGSPVRFTARDSGEYLFIGVHGGVAPCRRLPVEIALAPGDICFYDAHRPTSLDFPEEFRTTVFLVPRAVLGLTETALHGLSRSPVTRGSRLGALLSPFLSALAGSAAHSEPAVSEALVRDGVNLLATAAAEQLRGSEPPSCGVELSLLSRILDHIELRLAQADLSPEMIARAHHISVRYLHKLFQEQGLTVGRWIQRRRLEECRRELLRHGGSRRTIAAVAGRWGFVSASHFSRVFRDAYGMSPREWREACGRGTRGTGG</sequence>
<proteinExistence type="predicted"/>
<evidence type="ECO:0000256" key="3">
    <source>
        <dbReference type="ARBA" id="ARBA00023163"/>
    </source>
</evidence>
<name>A0ABQ5NYC7_9ACTN</name>
<evidence type="ECO:0000313" key="5">
    <source>
        <dbReference type="EMBL" id="GLF95368.1"/>
    </source>
</evidence>
<dbReference type="PANTHER" id="PTHR46796:SF6">
    <property type="entry name" value="ARAC SUBFAMILY"/>
    <property type="match status" value="1"/>
</dbReference>